<organism evidence="1 2">
    <name type="scientific">Daphnia magna</name>
    <dbReference type="NCBI Taxonomy" id="35525"/>
    <lineage>
        <taxon>Eukaryota</taxon>
        <taxon>Metazoa</taxon>
        <taxon>Ecdysozoa</taxon>
        <taxon>Arthropoda</taxon>
        <taxon>Crustacea</taxon>
        <taxon>Branchiopoda</taxon>
        <taxon>Diplostraca</taxon>
        <taxon>Cladocera</taxon>
        <taxon>Anomopoda</taxon>
        <taxon>Daphniidae</taxon>
        <taxon>Daphnia</taxon>
    </lineage>
</organism>
<dbReference type="Proteomes" id="UP001234178">
    <property type="component" value="Unassembled WGS sequence"/>
</dbReference>
<comment type="caution">
    <text evidence="1">The sequence shown here is derived from an EMBL/GenBank/DDBJ whole genome shotgun (WGS) entry which is preliminary data.</text>
</comment>
<dbReference type="EMBL" id="JAOYFB010000002">
    <property type="protein sequence ID" value="KAK4007636.1"/>
    <property type="molecule type" value="Genomic_DNA"/>
</dbReference>
<sequence length="87" mass="10099">MWREFVRKQDEERVKKVNSENKIKISKVQQQENLIVEKTLESRAALRSRSYPNLKSKNPNQSVCFITQTIVSGKFDLTFHTTTAAKA</sequence>
<evidence type="ECO:0000313" key="2">
    <source>
        <dbReference type="Proteomes" id="UP001234178"/>
    </source>
</evidence>
<evidence type="ECO:0000313" key="1">
    <source>
        <dbReference type="EMBL" id="KAK4007636.1"/>
    </source>
</evidence>
<accession>A0ABQ9Z428</accession>
<proteinExistence type="predicted"/>
<reference evidence="1 2" key="1">
    <citation type="journal article" date="2023" name="Nucleic Acids Res.">
        <title>The hologenome of Daphnia magna reveals possible DNA methylation and microbiome-mediated evolution of the host genome.</title>
        <authorList>
            <person name="Chaturvedi A."/>
            <person name="Li X."/>
            <person name="Dhandapani V."/>
            <person name="Marshall H."/>
            <person name="Kissane S."/>
            <person name="Cuenca-Cambronero M."/>
            <person name="Asole G."/>
            <person name="Calvet F."/>
            <person name="Ruiz-Romero M."/>
            <person name="Marangio P."/>
            <person name="Guigo R."/>
            <person name="Rago D."/>
            <person name="Mirbahai L."/>
            <person name="Eastwood N."/>
            <person name="Colbourne J.K."/>
            <person name="Zhou J."/>
            <person name="Mallon E."/>
            <person name="Orsini L."/>
        </authorList>
    </citation>
    <scope>NUCLEOTIDE SEQUENCE [LARGE SCALE GENOMIC DNA]</scope>
    <source>
        <strain evidence="1">LRV0_1</strain>
    </source>
</reference>
<gene>
    <name evidence="1" type="ORF">OUZ56_012790</name>
</gene>
<keyword evidence="2" id="KW-1185">Reference proteome</keyword>
<protein>
    <submittedName>
        <fullName evidence="1">Uncharacterized protein</fullName>
    </submittedName>
</protein>
<name>A0ABQ9Z428_9CRUS</name>